<dbReference type="OrthoDB" id="9998214at2"/>
<proteinExistence type="predicted"/>
<reference evidence="1 2" key="1">
    <citation type="submission" date="2018-06" db="EMBL/GenBank/DDBJ databases">
        <title>Lujinxingia sediminis gen. nov. sp. nov., a new facultative anaerobic member of the class Deltaproteobacteria, and proposal of Lujinxingaceae fam. nov.</title>
        <authorList>
            <person name="Guo L.-Y."/>
            <person name="Li C.-M."/>
            <person name="Wang S."/>
            <person name="Du Z.-J."/>
        </authorList>
    </citation>
    <scope>NUCLEOTIDE SEQUENCE [LARGE SCALE GENOMIC DNA]</scope>
    <source>
        <strain evidence="1 2">FA350</strain>
    </source>
</reference>
<accession>A0A2Z4FLU8</accession>
<evidence type="ECO:0000313" key="2">
    <source>
        <dbReference type="Proteomes" id="UP000249799"/>
    </source>
</evidence>
<name>A0A2Z4FLU8_9DELT</name>
<organism evidence="1 2">
    <name type="scientific">Bradymonas sediminis</name>
    <dbReference type="NCBI Taxonomy" id="1548548"/>
    <lineage>
        <taxon>Bacteria</taxon>
        <taxon>Deltaproteobacteria</taxon>
        <taxon>Bradymonadales</taxon>
        <taxon>Bradymonadaceae</taxon>
        <taxon>Bradymonas</taxon>
    </lineage>
</organism>
<dbReference type="KEGG" id="bsed:DN745_11510"/>
<sequence>MSTHDKGSPDSSATLVLWLVWASMLFSLMVMASVPLIIPPPPGFVPFSIAAGTVPPIVVILAVASAMLIAVLRNARKKRYFDQAASYASAEEKDNAYFTMALTTWVICELVGVFGLVIGYLTFEALLALPFLLVAATLLGIYRPKSPAADANSSKEPLD</sequence>
<evidence type="ECO:0000313" key="1">
    <source>
        <dbReference type="EMBL" id="AWV89931.1"/>
    </source>
</evidence>
<dbReference type="RefSeq" id="WP_111334996.1">
    <property type="nucleotide sequence ID" value="NZ_CP030032.1"/>
</dbReference>
<gene>
    <name evidence="1" type="ORF">DN745_11510</name>
</gene>
<dbReference type="EMBL" id="CP030032">
    <property type="protein sequence ID" value="AWV89931.1"/>
    <property type="molecule type" value="Genomic_DNA"/>
</dbReference>
<dbReference type="AlphaFoldDB" id="A0A2Z4FLU8"/>
<keyword evidence="2" id="KW-1185">Reference proteome</keyword>
<protein>
    <submittedName>
        <fullName evidence="1">Uncharacterized protein</fullName>
    </submittedName>
</protein>
<dbReference type="Proteomes" id="UP000249799">
    <property type="component" value="Chromosome"/>
</dbReference>